<evidence type="ECO:0000313" key="2">
    <source>
        <dbReference type="EMBL" id="KAA2241492.1"/>
    </source>
</evidence>
<dbReference type="RefSeq" id="WP_149839006.1">
    <property type="nucleotide sequence ID" value="NZ_VUOC01000003.1"/>
</dbReference>
<name>A0A5B2VT53_9BACT</name>
<organism evidence="2 3">
    <name type="scientific">Chitinophaga agrisoli</name>
    <dbReference type="NCBI Taxonomy" id="2607653"/>
    <lineage>
        <taxon>Bacteria</taxon>
        <taxon>Pseudomonadati</taxon>
        <taxon>Bacteroidota</taxon>
        <taxon>Chitinophagia</taxon>
        <taxon>Chitinophagales</taxon>
        <taxon>Chitinophagaceae</taxon>
        <taxon>Chitinophaga</taxon>
    </lineage>
</organism>
<reference evidence="2 3" key="1">
    <citation type="submission" date="2019-09" db="EMBL/GenBank/DDBJ databases">
        <title>Chitinophaga ginsengihumi sp. nov., isolated from soil of ginseng rhizosphere.</title>
        <authorList>
            <person name="Lee J."/>
        </authorList>
    </citation>
    <scope>NUCLEOTIDE SEQUENCE [LARGE SCALE GENOMIC DNA]</scope>
    <source>
        <strain evidence="2 3">BN140078</strain>
    </source>
</reference>
<comment type="caution">
    <text evidence="2">The sequence shown here is derived from an EMBL/GenBank/DDBJ whole genome shotgun (WGS) entry which is preliminary data.</text>
</comment>
<protein>
    <recommendedName>
        <fullName evidence="4">PKD domain-containing protein</fullName>
    </recommendedName>
</protein>
<sequence length="458" mass="49778">MQPQIDILLKAIEQQLDWGDSASWQSRDFENLQDQILDHTGVSLSASTLRRIWGRVAYNSLPSTTTLDTLARFAGYESWRSFNKQQGTGAVIMPGTTTDAVTTEALPATTGFPAGITPVAGTTSGAVASAAANTASQGTGAKGRYPAKFIWMVAATLVVIFTLVGIFALKKTPPPPKPSDYQFSSKPVTRSIPNSVIFSYDATAAQGDSVEIQQSWDGRRRKRVGKNAHTHTSIYYEPGFYRAKLLVDNQVVKETPLIIPTNGWVGMIQQEPVPVYLPANAFERAGELSLSADEILQQHIALKPQPPVVKFFNVGNFEPVPLADFSFSTTVKHTYRDGAAACQLMAILLITDDAPIIIPLSDKGCVSELNLMSVDEMVSGKSADLSGFGVDFTDWAQVSGKRAGNKIQYTVNGKPAYSCQLPDRPVHIVGIAYNFMGTGAVKDVRLYNKDKQMFKAFP</sequence>
<keyword evidence="1" id="KW-1133">Transmembrane helix</keyword>
<keyword evidence="3" id="KW-1185">Reference proteome</keyword>
<dbReference type="AlphaFoldDB" id="A0A5B2VT53"/>
<keyword evidence="1" id="KW-0812">Transmembrane</keyword>
<reference evidence="2 3" key="2">
    <citation type="submission" date="2019-09" db="EMBL/GenBank/DDBJ databases">
        <authorList>
            <person name="Jin C."/>
        </authorList>
    </citation>
    <scope>NUCLEOTIDE SEQUENCE [LARGE SCALE GENOMIC DNA]</scope>
    <source>
        <strain evidence="2 3">BN140078</strain>
    </source>
</reference>
<dbReference type="Proteomes" id="UP000324611">
    <property type="component" value="Unassembled WGS sequence"/>
</dbReference>
<feature type="transmembrane region" description="Helical" evidence="1">
    <location>
        <begin position="149"/>
        <end position="169"/>
    </location>
</feature>
<accession>A0A5B2VT53</accession>
<evidence type="ECO:0008006" key="4">
    <source>
        <dbReference type="Google" id="ProtNLM"/>
    </source>
</evidence>
<dbReference type="EMBL" id="VUOC01000003">
    <property type="protein sequence ID" value="KAA2241492.1"/>
    <property type="molecule type" value="Genomic_DNA"/>
</dbReference>
<evidence type="ECO:0000256" key="1">
    <source>
        <dbReference type="SAM" id="Phobius"/>
    </source>
</evidence>
<proteinExistence type="predicted"/>
<keyword evidence="1" id="KW-0472">Membrane</keyword>
<evidence type="ECO:0000313" key="3">
    <source>
        <dbReference type="Proteomes" id="UP000324611"/>
    </source>
</evidence>
<gene>
    <name evidence="2" type="ORF">F0L74_16480</name>
</gene>